<evidence type="ECO:0000256" key="1">
    <source>
        <dbReference type="ARBA" id="ARBA00022741"/>
    </source>
</evidence>
<dbReference type="InterPro" id="IPR027417">
    <property type="entry name" value="P-loop_NTPase"/>
</dbReference>
<dbReference type="Pfam" id="PF00005">
    <property type="entry name" value="ABC_tran"/>
    <property type="match status" value="1"/>
</dbReference>
<accession>A0A556QEH2</accession>
<dbReference type="InterPro" id="IPR003593">
    <property type="entry name" value="AAA+_ATPase"/>
</dbReference>
<dbReference type="GO" id="GO:0016887">
    <property type="term" value="F:ATP hydrolysis activity"/>
    <property type="evidence" value="ECO:0007669"/>
    <property type="project" value="InterPro"/>
</dbReference>
<dbReference type="AlphaFoldDB" id="A0A556QEH2"/>
<dbReference type="EMBL" id="VMBG01000004">
    <property type="protein sequence ID" value="TSJ75028.1"/>
    <property type="molecule type" value="Genomic_DNA"/>
</dbReference>
<keyword evidence="1" id="KW-0547">Nucleotide-binding</keyword>
<keyword evidence="2 4" id="KW-0067">ATP-binding</keyword>
<dbReference type="PROSITE" id="PS00211">
    <property type="entry name" value="ABC_TRANSPORTER_1"/>
    <property type="match status" value="1"/>
</dbReference>
<gene>
    <name evidence="4" type="ORF">FPL22_16655</name>
</gene>
<dbReference type="Proteomes" id="UP000315648">
    <property type="component" value="Unassembled WGS sequence"/>
</dbReference>
<feature type="domain" description="ABC transporter" evidence="3">
    <location>
        <begin position="8"/>
        <end position="221"/>
    </location>
</feature>
<dbReference type="SUPFAM" id="SSF52540">
    <property type="entry name" value="P-loop containing nucleoside triphosphate hydrolases"/>
    <property type="match status" value="1"/>
</dbReference>
<dbReference type="GO" id="GO:0005524">
    <property type="term" value="F:ATP binding"/>
    <property type="evidence" value="ECO:0007669"/>
    <property type="project" value="UniProtKB-KW"/>
</dbReference>
<dbReference type="RefSeq" id="WP_144354170.1">
    <property type="nucleotide sequence ID" value="NZ_CBCRVV010000036.1"/>
</dbReference>
<reference evidence="4 5" key="1">
    <citation type="submission" date="2019-07" db="EMBL/GenBank/DDBJ databases">
        <title>Description of 53C-WASEF.</title>
        <authorList>
            <person name="Pitt A."/>
            <person name="Hahn M.W."/>
        </authorList>
    </citation>
    <scope>NUCLEOTIDE SEQUENCE [LARGE SCALE GENOMIC DNA]</scope>
    <source>
        <strain evidence="4 5">53C-WASEF</strain>
    </source>
</reference>
<dbReference type="PANTHER" id="PTHR24220">
    <property type="entry name" value="IMPORT ATP-BINDING PROTEIN"/>
    <property type="match status" value="1"/>
</dbReference>
<dbReference type="Gene3D" id="3.40.50.300">
    <property type="entry name" value="P-loop containing nucleotide triphosphate hydrolases"/>
    <property type="match status" value="1"/>
</dbReference>
<comment type="caution">
    <text evidence="4">The sequence shown here is derived from an EMBL/GenBank/DDBJ whole genome shotgun (WGS) entry which is preliminary data.</text>
</comment>
<evidence type="ECO:0000313" key="4">
    <source>
        <dbReference type="EMBL" id="TSJ75028.1"/>
    </source>
</evidence>
<dbReference type="GO" id="GO:0022857">
    <property type="term" value="F:transmembrane transporter activity"/>
    <property type="evidence" value="ECO:0007669"/>
    <property type="project" value="TreeGrafter"/>
</dbReference>
<evidence type="ECO:0000313" key="5">
    <source>
        <dbReference type="Proteomes" id="UP000315648"/>
    </source>
</evidence>
<evidence type="ECO:0000259" key="3">
    <source>
        <dbReference type="PROSITE" id="PS50893"/>
    </source>
</evidence>
<protein>
    <submittedName>
        <fullName evidence="4">ATP-binding cassette domain-containing protein</fullName>
    </submittedName>
</protein>
<evidence type="ECO:0000256" key="2">
    <source>
        <dbReference type="ARBA" id="ARBA00022840"/>
    </source>
</evidence>
<dbReference type="GO" id="GO:0005886">
    <property type="term" value="C:plasma membrane"/>
    <property type="evidence" value="ECO:0007669"/>
    <property type="project" value="TreeGrafter"/>
</dbReference>
<name>A0A556QEH2_9BACT</name>
<dbReference type="PROSITE" id="PS50893">
    <property type="entry name" value="ABC_TRANSPORTER_2"/>
    <property type="match status" value="1"/>
</dbReference>
<dbReference type="OrthoDB" id="9791546at2"/>
<sequence>MNGVSAEIICRDLGFGYGKTRVLEHFDARFAPGLTLVKGFSGCGKSTLLKLIAGYLAPTSGTLAIPGGGRPDSAFQRHSLGFVFQQLNLLPLASLRRNLELVGTLAGLSRTDVHARTDKYLALLGLDAFADRLPSTLSGGQQQRAAIARALIKEPTVLLLDEPTSGLDDLNCRVIMKLLGSHLPPACVCLVATHDQRLSDLPHEGLDFNRFLPVERHLVALA</sequence>
<dbReference type="InterPro" id="IPR017871">
    <property type="entry name" value="ABC_transporter-like_CS"/>
</dbReference>
<dbReference type="SMART" id="SM00382">
    <property type="entry name" value="AAA"/>
    <property type="match status" value="1"/>
</dbReference>
<proteinExistence type="predicted"/>
<keyword evidence="5" id="KW-1185">Reference proteome</keyword>
<organism evidence="4 5">
    <name type="scientific">Rariglobus hedericola</name>
    <dbReference type="NCBI Taxonomy" id="2597822"/>
    <lineage>
        <taxon>Bacteria</taxon>
        <taxon>Pseudomonadati</taxon>
        <taxon>Verrucomicrobiota</taxon>
        <taxon>Opitutia</taxon>
        <taxon>Opitutales</taxon>
        <taxon>Opitutaceae</taxon>
        <taxon>Rariglobus</taxon>
    </lineage>
</organism>
<dbReference type="PANTHER" id="PTHR24220:SF659">
    <property type="entry name" value="TRANSPORTER, PUTATIVE-RELATED"/>
    <property type="match status" value="1"/>
</dbReference>
<dbReference type="InterPro" id="IPR015854">
    <property type="entry name" value="ABC_transpr_LolD-like"/>
</dbReference>
<dbReference type="InterPro" id="IPR003439">
    <property type="entry name" value="ABC_transporter-like_ATP-bd"/>
</dbReference>